<comment type="caution">
    <text evidence="2">The sequence shown here is derived from an EMBL/GenBank/DDBJ whole genome shotgun (WGS) entry which is preliminary data.</text>
</comment>
<dbReference type="RefSeq" id="WP_205182954.1">
    <property type="nucleotide sequence ID" value="NZ_JAFBFC010000001.1"/>
</dbReference>
<dbReference type="Proteomes" id="UP000809829">
    <property type="component" value="Unassembled WGS sequence"/>
</dbReference>
<gene>
    <name evidence="2" type="ORF">JOC83_000374</name>
</gene>
<evidence type="ECO:0000313" key="2">
    <source>
        <dbReference type="EMBL" id="MBM7701548.1"/>
    </source>
</evidence>
<proteinExistence type="predicted"/>
<evidence type="ECO:0000256" key="1">
    <source>
        <dbReference type="SAM" id="Phobius"/>
    </source>
</evidence>
<name>A0ABS2QQ19_9BACI</name>
<keyword evidence="1" id="KW-0812">Transmembrane</keyword>
<keyword evidence="3" id="KW-1185">Reference proteome</keyword>
<reference evidence="2 3" key="1">
    <citation type="submission" date="2021-01" db="EMBL/GenBank/DDBJ databases">
        <title>Genomic Encyclopedia of Type Strains, Phase IV (KMG-IV): sequencing the most valuable type-strain genomes for metagenomic binning, comparative biology and taxonomic classification.</title>
        <authorList>
            <person name="Goeker M."/>
        </authorList>
    </citation>
    <scope>NUCLEOTIDE SEQUENCE [LARGE SCALE GENOMIC DNA]</scope>
    <source>
        <strain evidence="2 3">DSM 104297</strain>
    </source>
</reference>
<dbReference type="NCBIfam" id="NF040982">
    <property type="entry name" value="ComGD"/>
    <property type="match status" value="1"/>
</dbReference>
<dbReference type="InterPro" id="IPR045584">
    <property type="entry name" value="Pilin-like"/>
</dbReference>
<dbReference type="InterPro" id="IPR016785">
    <property type="entry name" value="ComGD"/>
</dbReference>
<keyword evidence="1" id="KW-1133">Transmembrane helix</keyword>
<feature type="transmembrane region" description="Helical" evidence="1">
    <location>
        <begin position="20"/>
        <end position="40"/>
    </location>
</feature>
<sequence length="153" mass="17854">MHNHKSVFKKRNNQCAFTLLEMLVVLCVIQVMTSVLFLVVQPLMEHYRIQLFLKQLQTDLFYTQQIAMSRGQGGTFSFNNENATYSVVQRQEVLFEKSYDEQIFVSSVSGLNSIRYNQRGNISQGRTYIIRSGDTAYRLVFQLGRGRFYVEEL</sequence>
<keyword evidence="1" id="KW-0472">Membrane</keyword>
<dbReference type="EMBL" id="JAFBFC010000001">
    <property type="protein sequence ID" value="MBM7701548.1"/>
    <property type="molecule type" value="Genomic_DNA"/>
</dbReference>
<evidence type="ECO:0000313" key="3">
    <source>
        <dbReference type="Proteomes" id="UP000809829"/>
    </source>
</evidence>
<protein>
    <submittedName>
        <fullName evidence="2">Competence protein ComGD</fullName>
    </submittedName>
</protein>
<accession>A0ABS2QQ19</accession>
<organism evidence="2 3">
    <name type="scientific">Priestia iocasae</name>
    <dbReference type="NCBI Taxonomy" id="2291674"/>
    <lineage>
        <taxon>Bacteria</taxon>
        <taxon>Bacillati</taxon>
        <taxon>Bacillota</taxon>
        <taxon>Bacilli</taxon>
        <taxon>Bacillales</taxon>
        <taxon>Bacillaceae</taxon>
        <taxon>Priestia</taxon>
    </lineage>
</organism>
<dbReference type="SUPFAM" id="SSF54523">
    <property type="entry name" value="Pili subunits"/>
    <property type="match status" value="1"/>
</dbReference>
<dbReference type="PIRSF" id="PIRSF021292">
    <property type="entry name" value="Competence_ComGD"/>
    <property type="match status" value="1"/>
</dbReference>